<dbReference type="InterPro" id="IPR035965">
    <property type="entry name" value="PAS-like_dom_sf"/>
</dbReference>
<dbReference type="SMART" id="SM00388">
    <property type="entry name" value="HisKA"/>
    <property type="match status" value="1"/>
</dbReference>
<evidence type="ECO:0000259" key="10">
    <source>
        <dbReference type="PROSITE" id="PS50109"/>
    </source>
</evidence>
<feature type="domain" description="Histidine kinase" evidence="10">
    <location>
        <begin position="1472"/>
        <end position="1688"/>
    </location>
</feature>
<dbReference type="SMART" id="SM00387">
    <property type="entry name" value="HATPase_c"/>
    <property type="match status" value="1"/>
</dbReference>
<dbReference type="InterPro" id="IPR004358">
    <property type="entry name" value="Sig_transdc_His_kin-like_C"/>
</dbReference>
<evidence type="ECO:0000256" key="2">
    <source>
        <dbReference type="ARBA" id="ARBA00012438"/>
    </source>
</evidence>
<dbReference type="InterPro" id="IPR046342">
    <property type="entry name" value="CBS_dom_sf"/>
</dbReference>
<feature type="domain" description="PAC" evidence="12">
    <location>
        <begin position="1271"/>
        <end position="1325"/>
    </location>
</feature>
<feature type="domain" description="PAS" evidence="11">
    <location>
        <begin position="1077"/>
        <end position="1120"/>
    </location>
</feature>
<protein>
    <recommendedName>
        <fullName evidence="2">histidine kinase</fullName>
        <ecNumber evidence="2">2.7.13.3</ecNumber>
    </recommendedName>
</protein>
<dbReference type="Proteomes" id="UP000218287">
    <property type="component" value="Chromosome"/>
</dbReference>
<dbReference type="OrthoDB" id="453200at2"/>
<dbReference type="FunFam" id="3.30.450.20:FF:000099">
    <property type="entry name" value="Sensory box sensor histidine kinase"/>
    <property type="match status" value="1"/>
</dbReference>
<evidence type="ECO:0000256" key="9">
    <source>
        <dbReference type="SAM" id="Coils"/>
    </source>
</evidence>
<dbReference type="InterPro" id="IPR013655">
    <property type="entry name" value="PAS_fold_3"/>
</dbReference>
<evidence type="ECO:0000259" key="11">
    <source>
        <dbReference type="PROSITE" id="PS50112"/>
    </source>
</evidence>
<comment type="catalytic activity">
    <reaction evidence="1">
        <text>ATP + protein L-histidine = ADP + protein N-phospho-L-histidine.</text>
        <dbReference type="EC" id="2.7.13.3"/>
    </reaction>
</comment>
<evidence type="ECO:0000256" key="4">
    <source>
        <dbReference type="ARBA" id="ARBA00022679"/>
    </source>
</evidence>
<evidence type="ECO:0000259" key="12">
    <source>
        <dbReference type="PROSITE" id="PS50113"/>
    </source>
</evidence>
<reference evidence="14 15" key="1">
    <citation type="submission" date="2017-06" db="EMBL/GenBank/DDBJ databases">
        <title>Genome sequencing of cyanobaciteial culture collection at National Institute for Environmental Studies (NIES).</title>
        <authorList>
            <person name="Hirose Y."/>
            <person name="Shimura Y."/>
            <person name="Fujisawa T."/>
            <person name="Nakamura Y."/>
            <person name="Kawachi M."/>
        </authorList>
    </citation>
    <scope>NUCLEOTIDE SEQUENCE [LARGE SCALE GENOMIC DNA]</scope>
    <source>
        <strain evidence="14 15">NIES-21</strain>
    </source>
</reference>
<dbReference type="PANTHER" id="PTHR43304:SF1">
    <property type="entry name" value="PAC DOMAIN-CONTAINING PROTEIN"/>
    <property type="match status" value="1"/>
</dbReference>
<feature type="domain" description="PAC" evidence="12">
    <location>
        <begin position="352"/>
        <end position="404"/>
    </location>
</feature>
<comment type="function">
    <text evidence="7">Photoreceptor which exists in two forms that are reversibly interconvertible by light: the R form that absorbs maximally in the red region of the spectrum and the FR form that absorbs maximally in the far-red region.</text>
</comment>
<dbReference type="PRINTS" id="PR00344">
    <property type="entry name" value="BCTRLSENSOR"/>
</dbReference>
<dbReference type="InterPro" id="IPR000644">
    <property type="entry name" value="CBS_dom"/>
</dbReference>
<dbReference type="PROSITE" id="PS51371">
    <property type="entry name" value="CBS"/>
    <property type="match status" value="2"/>
</dbReference>
<feature type="domain" description="CBS" evidence="13">
    <location>
        <begin position="80"/>
        <end position="142"/>
    </location>
</feature>
<feature type="domain" description="PAS" evidence="11">
    <location>
        <begin position="1326"/>
        <end position="1400"/>
    </location>
</feature>
<dbReference type="Pfam" id="PF08448">
    <property type="entry name" value="PAS_4"/>
    <property type="match status" value="5"/>
</dbReference>
<dbReference type="Pfam" id="PF08447">
    <property type="entry name" value="PAS_3"/>
    <property type="match status" value="2"/>
</dbReference>
<dbReference type="FunFam" id="3.30.565.10:FF:000006">
    <property type="entry name" value="Sensor histidine kinase WalK"/>
    <property type="match status" value="1"/>
</dbReference>
<dbReference type="EC" id="2.7.13.3" evidence="2"/>
<dbReference type="InterPro" id="IPR036097">
    <property type="entry name" value="HisK_dim/P_sf"/>
</dbReference>
<dbReference type="Pfam" id="PF13426">
    <property type="entry name" value="PAS_9"/>
    <property type="match status" value="2"/>
</dbReference>
<evidence type="ECO:0000256" key="1">
    <source>
        <dbReference type="ARBA" id="ARBA00000085"/>
    </source>
</evidence>
<accession>A0A1Z4GNL1</accession>
<feature type="coiled-coil region" evidence="9">
    <location>
        <begin position="521"/>
        <end position="555"/>
    </location>
</feature>
<keyword evidence="15" id="KW-1185">Reference proteome</keyword>
<name>A0A1Z4GNL1_9CYAN</name>
<dbReference type="SMART" id="SM00116">
    <property type="entry name" value="CBS"/>
    <property type="match status" value="2"/>
</dbReference>
<dbReference type="FunFam" id="3.30.450.20:FF:000155">
    <property type="entry name" value="Sensor histidine kinase TodS"/>
    <property type="match status" value="1"/>
</dbReference>
<evidence type="ECO:0000256" key="8">
    <source>
        <dbReference type="PROSITE-ProRule" id="PRU00703"/>
    </source>
</evidence>
<dbReference type="Pfam" id="PF00989">
    <property type="entry name" value="PAS"/>
    <property type="match status" value="1"/>
</dbReference>
<dbReference type="PANTHER" id="PTHR43304">
    <property type="entry name" value="PHYTOCHROME-LIKE PROTEIN CPH1"/>
    <property type="match status" value="1"/>
</dbReference>
<dbReference type="Gene3D" id="3.30.565.10">
    <property type="entry name" value="Histidine kinase-like ATPase, C-terminal domain"/>
    <property type="match status" value="1"/>
</dbReference>
<dbReference type="CDD" id="cd00130">
    <property type="entry name" value="PAS"/>
    <property type="match status" value="10"/>
</dbReference>
<evidence type="ECO:0000256" key="3">
    <source>
        <dbReference type="ARBA" id="ARBA00022553"/>
    </source>
</evidence>
<keyword evidence="4" id="KW-0808">Transferase</keyword>
<feature type="domain" description="PAC" evidence="12">
    <location>
        <begin position="224"/>
        <end position="276"/>
    </location>
</feature>
<dbReference type="Gene3D" id="3.10.580.10">
    <property type="entry name" value="CBS-domain"/>
    <property type="match status" value="1"/>
</dbReference>
<feature type="domain" description="PAC" evidence="12">
    <location>
        <begin position="1025"/>
        <end position="1080"/>
    </location>
</feature>
<dbReference type="CDD" id="cd00082">
    <property type="entry name" value="HisKA"/>
    <property type="match status" value="1"/>
</dbReference>
<feature type="domain" description="PAC" evidence="12">
    <location>
        <begin position="481"/>
        <end position="533"/>
    </location>
</feature>
<feature type="domain" description="PAC" evidence="12">
    <location>
        <begin position="645"/>
        <end position="701"/>
    </location>
</feature>
<dbReference type="GO" id="GO:0006355">
    <property type="term" value="P:regulation of DNA-templated transcription"/>
    <property type="evidence" value="ECO:0007669"/>
    <property type="project" value="InterPro"/>
</dbReference>
<dbReference type="InterPro" id="IPR005467">
    <property type="entry name" value="His_kinase_dom"/>
</dbReference>
<feature type="domain" description="PAS" evidence="11">
    <location>
        <begin position="277"/>
        <end position="350"/>
    </location>
</feature>
<feature type="domain" description="PAS" evidence="11">
    <location>
        <begin position="141"/>
        <end position="197"/>
    </location>
</feature>
<organism evidence="14 15">
    <name type="scientific">Anabaenopsis circularis NIES-21</name>
    <dbReference type="NCBI Taxonomy" id="1085406"/>
    <lineage>
        <taxon>Bacteria</taxon>
        <taxon>Bacillati</taxon>
        <taxon>Cyanobacteriota</taxon>
        <taxon>Cyanophyceae</taxon>
        <taxon>Nostocales</taxon>
        <taxon>Nodulariaceae</taxon>
        <taxon>Anabaenopsis</taxon>
    </lineage>
</organism>
<feature type="domain" description="CBS" evidence="13">
    <location>
        <begin position="17"/>
        <end position="71"/>
    </location>
</feature>
<keyword evidence="3" id="KW-0597">Phosphoprotein</keyword>
<evidence type="ECO:0000313" key="15">
    <source>
        <dbReference type="Proteomes" id="UP000218287"/>
    </source>
</evidence>
<evidence type="ECO:0000313" key="14">
    <source>
        <dbReference type="EMBL" id="BAY19069.1"/>
    </source>
</evidence>
<feature type="domain" description="PAS" evidence="11">
    <location>
        <begin position="405"/>
        <end position="479"/>
    </location>
</feature>
<dbReference type="Pfam" id="PF00512">
    <property type="entry name" value="HisKA"/>
    <property type="match status" value="1"/>
</dbReference>
<feature type="domain" description="PAC" evidence="12">
    <location>
        <begin position="1402"/>
        <end position="1454"/>
    </location>
</feature>
<dbReference type="CDD" id="cd00075">
    <property type="entry name" value="HATPase"/>
    <property type="match status" value="1"/>
</dbReference>
<dbReference type="SUPFAM" id="SSF55785">
    <property type="entry name" value="PYP-like sensor domain (PAS domain)"/>
    <property type="match status" value="10"/>
</dbReference>
<feature type="domain" description="PAS" evidence="11">
    <location>
        <begin position="1221"/>
        <end position="1270"/>
    </location>
</feature>
<dbReference type="PROSITE" id="PS50113">
    <property type="entry name" value="PAC"/>
    <property type="match status" value="10"/>
</dbReference>
<dbReference type="InterPro" id="IPR013767">
    <property type="entry name" value="PAS_fold"/>
</dbReference>
<dbReference type="GO" id="GO:0000155">
    <property type="term" value="F:phosphorelay sensor kinase activity"/>
    <property type="evidence" value="ECO:0007669"/>
    <property type="project" value="InterPro"/>
</dbReference>
<dbReference type="NCBIfam" id="TIGR00229">
    <property type="entry name" value="sensory_box"/>
    <property type="match status" value="10"/>
</dbReference>
<keyword evidence="6" id="KW-0902">Two-component regulatory system</keyword>
<keyword evidence="5 14" id="KW-0418">Kinase</keyword>
<dbReference type="SMART" id="SM00091">
    <property type="entry name" value="PAS"/>
    <property type="match status" value="10"/>
</dbReference>
<feature type="domain" description="PAS" evidence="11">
    <location>
        <begin position="829"/>
        <end position="899"/>
    </location>
</feature>
<dbReference type="SMART" id="SM00086">
    <property type="entry name" value="PAC"/>
    <property type="match status" value="9"/>
</dbReference>
<evidence type="ECO:0000256" key="7">
    <source>
        <dbReference type="ARBA" id="ARBA00055745"/>
    </source>
</evidence>
<keyword evidence="9" id="KW-0175">Coiled coil</keyword>
<feature type="domain" description="PAS" evidence="11">
    <location>
        <begin position="702"/>
        <end position="772"/>
    </location>
</feature>
<dbReference type="InterPro" id="IPR003594">
    <property type="entry name" value="HATPase_dom"/>
</dbReference>
<proteinExistence type="predicted"/>
<dbReference type="SUPFAM" id="SSF55874">
    <property type="entry name" value="ATPase domain of HSP90 chaperone/DNA topoisomerase II/histidine kinase"/>
    <property type="match status" value="1"/>
</dbReference>
<gene>
    <name evidence="14" type="ORF">NIES21_49280</name>
</gene>
<dbReference type="InterPro" id="IPR036890">
    <property type="entry name" value="HATPase_C_sf"/>
</dbReference>
<dbReference type="SUPFAM" id="SSF54631">
    <property type="entry name" value="CBS-domain pair"/>
    <property type="match status" value="1"/>
</dbReference>
<dbReference type="Pfam" id="PF00571">
    <property type="entry name" value="CBS"/>
    <property type="match status" value="2"/>
</dbReference>
<dbReference type="InterPro" id="IPR000700">
    <property type="entry name" value="PAS-assoc_C"/>
</dbReference>
<dbReference type="EMBL" id="AP018174">
    <property type="protein sequence ID" value="BAY19069.1"/>
    <property type="molecule type" value="Genomic_DNA"/>
</dbReference>
<dbReference type="Gene3D" id="1.10.287.130">
    <property type="match status" value="1"/>
</dbReference>
<evidence type="ECO:0000256" key="5">
    <source>
        <dbReference type="ARBA" id="ARBA00022777"/>
    </source>
</evidence>
<dbReference type="InterPro" id="IPR052162">
    <property type="entry name" value="Sensor_kinase/Photoreceptor"/>
</dbReference>
<dbReference type="Pfam" id="PF02518">
    <property type="entry name" value="HATPase_c"/>
    <property type="match status" value="1"/>
</dbReference>
<dbReference type="PROSITE" id="PS50112">
    <property type="entry name" value="PAS"/>
    <property type="match status" value="9"/>
</dbReference>
<evidence type="ECO:0000259" key="13">
    <source>
        <dbReference type="PROSITE" id="PS51371"/>
    </source>
</evidence>
<feature type="domain" description="PAC" evidence="12">
    <location>
        <begin position="1148"/>
        <end position="1200"/>
    </location>
</feature>
<dbReference type="Gene3D" id="3.30.450.20">
    <property type="entry name" value="PAS domain"/>
    <property type="match status" value="10"/>
</dbReference>
<feature type="domain" description="PAS" evidence="11">
    <location>
        <begin position="956"/>
        <end position="1026"/>
    </location>
</feature>
<feature type="domain" description="PAC" evidence="12">
    <location>
        <begin position="903"/>
        <end position="955"/>
    </location>
</feature>
<dbReference type="SUPFAM" id="SSF47384">
    <property type="entry name" value="Homodimeric domain of signal transducing histidine kinase"/>
    <property type="match status" value="1"/>
</dbReference>
<dbReference type="InterPro" id="IPR001610">
    <property type="entry name" value="PAC"/>
</dbReference>
<dbReference type="InterPro" id="IPR000014">
    <property type="entry name" value="PAS"/>
</dbReference>
<dbReference type="PROSITE" id="PS50109">
    <property type="entry name" value="HIS_KIN"/>
    <property type="match status" value="1"/>
</dbReference>
<evidence type="ECO:0000256" key="6">
    <source>
        <dbReference type="ARBA" id="ARBA00023012"/>
    </source>
</evidence>
<sequence length="1697" mass="191801">MYTRQQNLWLQSLEAVIDFSPLTVQPEATVSEVISLMAKCGVDVLVVSVSQVLGWLTAQDIFKFLASGIDGKTTKVTEVMQTPVIMLKISELQNIKSVLSLLRQHKLNMLPILDEADQLIGTVTPSSICQALEQSAENSHKEERLRLLESAVVNANDSILITEAHISNGQIEPRIVYANRAFTQMTGYTLEEVIGQTPRFSHGEKTCRAEMKRLFAAVQAGLPIRTELLSYRKDGSTYWVDMNLVPIKNAQEHITHFVAIHRNITERKLAEAALQWNEELFRQLTGNLPQAFYVWDGNQQELHYVSPGYERIWGRSGDRLMKDPQSYFAAICPPDRDRVVAAFQNLLTGQSFDERYQIVRPDGAIRWISSKILPIKNDHGQIYRFVAIDVDVTERIQAEAAMHESERRFRAIFNGTFQFSGLLTPEGNLLEANQTLLDFGGLQPQDVVGRLFWETQWWMISPAIQNQLKQAIAIAARGEFIRYEVDILGAHQTLRTIDFSLKPLKDETGKIVLLISEGRDITELKQTQTALKQANQELEQRVAERTQVLQQTNQQLLTEIAQRQIVEEQLRQSQIMLQLVMDTIPQGILWKDCNSVVLGCNRNFAKLVGVEKPEDIIGKTGHEFLAHKSEADFHQECDARVIETNQPEHHLIAPLRLINGKQSWLEISKIPLHDVAGNVVGLLGTVADITERQQVQADLEKSEERFRFLVESIPQQVWIGEANGNIQYINQKTLDYHGCAPEQVFGWAWQQWLHPDDLPQCLAVWEAALATGQPFEGELRLLRGIDHTYRWHLVRAIPWRDQAGEIHTWFGTNTDIHDRVTAELALKHSEQRFRNLVESSYDLIWEVDQNCAYTYVSPKIRDILGYEPEAALGKTPLDFMPPELHETLAPSFAAILTVPQPFQCLENIQVHQDGHLVLLETSGVPIFDQDGKFTGYRGTNRDITERKQAETALKETQQQLQAILDHSAAAIYVVDTDNRFLLINRYVAQLLNITQEQIIGKSIYELWTQEIADKFAVNNHQVITHGVPIKVEEVVPLEDKLHTYFSVKFPLKDAQGVTYAVCGLSTDITDRKLAEESLTRFHKAIESTSDAICMTDGTGKVTYVNSGFTEIYGYTLEEYLAAGGAISIFKYQAELNTVLTIIGNGDSWRGEVTMQARNGRLLQVYLRANAMKDATGRIIGLVAIHTDITPRKQAEEGLRLRDRAIAASSNGIIIADASIPNGPIIYVNPAFEHMTGYSAAEVIGTSFRLFQRADIEQSGLQELNAAMQAGRDCTVTLRNYRKNGSLWWNELNISPVYDTEGILTHYIGIQTDITERKQTETALLVSQQRLQYLLSSSPAVIYTSKVGEDFGTTFVSNNISTITGYQPQDFTEDSSFWAHHIHPEDVLNVFAELSQILQQDYYSLEYRFLHKNGTYRWVSDQGKLVRDDTGNPVEMVGYLADITQRKQLEQELRIALEKEKELNELKSRFVSMTSHEFRTPLSTILSSSELLEHYRYKWTEEKQITHLHRIQAAVKRINEMLNDVLVIGKAEAGKLEYRPTAFDLVAYCTHIIEEAQLNQNNRCCIYFSSQYSSISCCMDEKLLGHILHNLLSNAIKYSPEGSTVKLTLACEHGQAILEIQDRGIGIPPEDLPHLFESFHRAKNVGNILGTGLGLAIVKKCIDIHQGIITVTSSLGVGTTFTVTLPLNSTMQIEGNND</sequence>
<dbReference type="InterPro" id="IPR003661">
    <property type="entry name" value="HisK_dim/P_dom"/>
</dbReference>
<dbReference type="InterPro" id="IPR013656">
    <property type="entry name" value="PAS_4"/>
</dbReference>
<keyword evidence="8" id="KW-0129">CBS domain</keyword>
<feature type="domain" description="PAC" evidence="12">
    <location>
        <begin position="775"/>
        <end position="828"/>
    </location>
</feature>